<reference evidence="1" key="1">
    <citation type="journal article" date="2020" name="Stud. Mycol.">
        <title>101 Dothideomycetes genomes: a test case for predicting lifestyles and emergence of pathogens.</title>
        <authorList>
            <person name="Haridas S."/>
            <person name="Albert R."/>
            <person name="Binder M."/>
            <person name="Bloem J."/>
            <person name="Labutti K."/>
            <person name="Salamov A."/>
            <person name="Andreopoulos B."/>
            <person name="Baker S."/>
            <person name="Barry K."/>
            <person name="Bills G."/>
            <person name="Bluhm B."/>
            <person name="Cannon C."/>
            <person name="Castanera R."/>
            <person name="Culley D."/>
            <person name="Daum C."/>
            <person name="Ezra D."/>
            <person name="Gonzalez J."/>
            <person name="Henrissat B."/>
            <person name="Kuo A."/>
            <person name="Liang C."/>
            <person name="Lipzen A."/>
            <person name="Lutzoni F."/>
            <person name="Magnuson J."/>
            <person name="Mondo S."/>
            <person name="Nolan M."/>
            <person name="Ohm R."/>
            <person name="Pangilinan J."/>
            <person name="Park H.-J."/>
            <person name="Ramirez L."/>
            <person name="Alfaro M."/>
            <person name="Sun H."/>
            <person name="Tritt A."/>
            <person name="Yoshinaga Y."/>
            <person name="Zwiers L.-H."/>
            <person name="Turgeon B."/>
            <person name="Goodwin S."/>
            <person name="Spatafora J."/>
            <person name="Crous P."/>
            <person name="Grigoriev I."/>
        </authorList>
    </citation>
    <scope>NUCLEOTIDE SEQUENCE</scope>
    <source>
        <strain evidence="1">CBS 107.79</strain>
    </source>
</reference>
<dbReference type="OrthoDB" id="20872at2759"/>
<dbReference type="AlphaFoldDB" id="A0A6A5VI12"/>
<evidence type="ECO:0000313" key="1">
    <source>
        <dbReference type="EMBL" id="KAF1976635.1"/>
    </source>
</evidence>
<dbReference type="Proteomes" id="UP000800036">
    <property type="component" value="Unassembled WGS sequence"/>
</dbReference>
<sequence>CIDKSSSAELTEAINSMFRWYQKAAACCAYLDDATLGSESACDDTIEDLLRWSRWFTRGWTLQELIAPNEVHFYDSLWKPMGTRTALGTCIADITSINSEILTTPRATARTSIHSLLSEKSVARRMAWTAHRKTTRPEDIAYCLLGLFDIHMPLIYGEGTKKAFARLQIEILRDSTDQSILAW</sequence>
<dbReference type="PANTHER" id="PTHR10622">
    <property type="entry name" value="HET DOMAIN-CONTAINING PROTEIN"/>
    <property type="match status" value="1"/>
</dbReference>
<feature type="non-terminal residue" evidence="1">
    <location>
        <position position="183"/>
    </location>
</feature>
<protein>
    <submittedName>
        <fullName evidence="1">HET-domain-containing protein</fullName>
    </submittedName>
</protein>
<dbReference type="PANTHER" id="PTHR10622:SF10">
    <property type="entry name" value="HET DOMAIN-CONTAINING PROTEIN"/>
    <property type="match status" value="1"/>
</dbReference>
<accession>A0A6A5VI12</accession>
<organism evidence="1 2">
    <name type="scientific">Bimuria novae-zelandiae CBS 107.79</name>
    <dbReference type="NCBI Taxonomy" id="1447943"/>
    <lineage>
        <taxon>Eukaryota</taxon>
        <taxon>Fungi</taxon>
        <taxon>Dikarya</taxon>
        <taxon>Ascomycota</taxon>
        <taxon>Pezizomycotina</taxon>
        <taxon>Dothideomycetes</taxon>
        <taxon>Pleosporomycetidae</taxon>
        <taxon>Pleosporales</taxon>
        <taxon>Massarineae</taxon>
        <taxon>Didymosphaeriaceae</taxon>
        <taxon>Bimuria</taxon>
    </lineage>
</organism>
<name>A0A6A5VI12_9PLEO</name>
<dbReference type="EMBL" id="ML976666">
    <property type="protein sequence ID" value="KAF1976635.1"/>
    <property type="molecule type" value="Genomic_DNA"/>
</dbReference>
<evidence type="ECO:0000313" key="2">
    <source>
        <dbReference type="Proteomes" id="UP000800036"/>
    </source>
</evidence>
<gene>
    <name evidence="1" type="ORF">BU23DRAFT_441634</name>
</gene>
<keyword evidence="2" id="KW-1185">Reference proteome</keyword>
<feature type="non-terminal residue" evidence="1">
    <location>
        <position position="1"/>
    </location>
</feature>
<proteinExistence type="predicted"/>